<dbReference type="Gene3D" id="1.10.3300.10">
    <property type="entry name" value="Jann2411-like domain"/>
    <property type="match status" value="1"/>
</dbReference>
<evidence type="ECO:0000313" key="3">
    <source>
        <dbReference type="Proteomes" id="UP000198415"/>
    </source>
</evidence>
<reference evidence="2 3" key="1">
    <citation type="submission" date="2017-06" db="EMBL/GenBank/DDBJ databases">
        <authorList>
            <person name="Kim H.J."/>
            <person name="Triplett B.A."/>
        </authorList>
    </citation>
    <scope>NUCLEOTIDE SEQUENCE [LARGE SCALE GENOMIC DNA]</scope>
    <source>
        <strain evidence="2 3">DSM 43151</strain>
    </source>
</reference>
<accession>A0A239FDB8</accession>
<keyword evidence="3" id="KW-1185">Reference proteome</keyword>
<protein>
    <submittedName>
        <fullName evidence="2">Conserved protein containing a Zn-ribbon-like motif, possibly RNA-binding</fullName>
    </submittedName>
</protein>
<dbReference type="RefSeq" id="WP_179277390.1">
    <property type="nucleotide sequence ID" value="NZ_BOMU01000078.1"/>
</dbReference>
<dbReference type="InterPro" id="IPR023286">
    <property type="entry name" value="ABATE_dom_sf"/>
</dbReference>
<proteinExistence type="predicted"/>
<evidence type="ECO:0000259" key="1">
    <source>
        <dbReference type="Pfam" id="PF11706"/>
    </source>
</evidence>
<dbReference type="PANTHER" id="PTHR35525">
    <property type="entry name" value="BLL6575 PROTEIN"/>
    <property type="match status" value="1"/>
</dbReference>
<dbReference type="EMBL" id="FZNR01000018">
    <property type="protein sequence ID" value="SNS54929.1"/>
    <property type="molecule type" value="Genomic_DNA"/>
</dbReference>
<dbReference type="SUPFAM" id="SSF160904">
    <property type="entry name" value="Jann2411-like"/>
    <property type="match status" value="1"/>
</dbReference>
<dbReference type="Proteomes" id="UP000198415">
    <property type="component" value="Unassembled WGS sequence"/>
</dbReference>
<dbReference type="Pfam" id="PF11706">
    <property type="entry name" value="zf-CGNR"/>
    <property type="match status" value="1"/>
</dbReference>
<dbReference type="InterPro" id="IPR010852">
    <property type="entry name" value="ABATE"/>
</dbReference>
<dbReference type="Pfam" id="PF07336">
    <property type="entry name" value="ABATE"/>
    <property type="match status" value="1"/>
</dbReference>
<organism evidence="2 3">
    <name type="scientific">Actinoplanes regularis</name>
    <dbReference type="NCBI Taxonomy" id="52697"/>
    <lineage>
        <taxon>Bacteria</taxon>
        <taxon>Bacillati</taxon>
        <taxon>Actinomycetota</taxon>
        <taxon>Actinomycetes</taxon>
        <taxon>Micromonosporales</taxon>
        <taxon>Micromonosporaceae</taxon>
        <taxon>Actinoplanes</taxon>
    </lineage>
</organism>
<feature type="domain" description="Zinc finger CGNR" evidence="1">
    <location>
        <begin position="140"/>
        <end position="182"/>
    </location>
</feature>
<name>A0A239FDB8_9ACTN</name>
<dbReference type="AlphaFoldDB" id="A0A239FDB8"/>
<evidence type="ECO:0000313" key="2">
    <source>
        <dbReference type="EMBL" id="SNS54929.1"/>
    </source>
</evidence>
<sequence length="185" mass="20472">MSDFRFLGGRLSVNFTATLGLRWREPGVERLATPADLARWFVEAGVTDQHMATGPEDLSDAHHLREAIYRLARTRLGHGHPDDADLALVNLWAARRPAPISLRPTPDGLSARLDEPTPPGLLALIGRDAVDLLGDPEAARLRECAGPECSLLYIDTSRAGNRRWCSMDSCGSRDKMSRYRRRTTG</sequence>
<gene>
    <name evidence="2" type="ORF">SAMN06264365_11829</name>
</gene>
<dbReference type="PANTHER" id="PTHR35525:SF3">
    <property type="entry name" value="BLL6575 PROTEIN"/>
    <property type="match status" value="1"/>
</dbReference>
<dbReference type="InterPro" id="IPR021005">
    <property type="entry name" value="Znf_CGNR"/>
</dbReference>